<reference evidence="1" key="1">
    <citation type="submission" date="2023-03" db="EMBL/GenBank/DDBJ databases">
        <title>Massive genome expansion in bonnet fungi (Mycena s.s.) driven by repeated elements and novel gene families across ecological guilds.</title>
        <authorList>
            <consortium name="Lawrence Berkeley National Laboratory"/>
            <person name="Harder C.B."/>
            <person name="Miyauchi S."/>
            <person name="Viragh M."/>
            <person name="Kuo A."/>
            <person name="Thoen E."/>
            <person name="Andreopoulos B."/>
            <person name="Lu D."/>
            <person name="Skrede I."/>
            <person name="Drula E."/>
            <person name="Henrissat B."/>
            <person name="Morin E."/>
            <person name="Kohler A."/>
            <person name="Barry K."/>
            <person name="LaButti K."/>
            <person name="Morin E."/>
            <person name="Salamov A."/>
            <person name="Lipzen A."/>
            <person name="Mereny Z."/>
            <person name="Hegedus B."/>
            <person name="Baldrian P."/>
            <person name="Stursova M."/>
            <person name="Weitz H."/>
            <person name="Taylor A."/>
            <person name="Grigoriev I.V."/>
            <person name="Nagy L.G."/>
            <person name="Martin F."/>
            <person name="Kauserud H."/>
        </authorList>
    </citation>
    <scope>NUCLEOTIDE SEQUENCE</scope>
    <source>
        <strain evidence="1">CBHHK002</strain>
    </source>
</reference>
<proteinExistence type="predicted"/>
<sequence>MAGIESQVAAVTLEVLDRVLRLDGMFAFSTLLAVGPSDNAPMCGMQNRWLTPGSTARMMLLGWPWSLGRRDGSSACMWWGRRVVLRIRQLFSPENTYSLTNCAIPRHFGPGSPDTSDSRTSVPQLALWGDDPLPRQYGFPHLRMLWGNVPLPPPNSHFGVPTSPPWVGPVMDAANTEAEQKNWLLHEGRSLPAHDYLEETSPTPSWWWPANIKCLHSEASDKELYLKYQFRCQSLGTMYNITGPDIARILPGY</sequence>
<evidence type="ECO:0000313" key="2">
    <source>
        <dbReference type="Proteomes" id="UP001218218"/>
    </source>
</evidence>
<keyword evidence="2" id="KW-1185">Reference proteome</keyword>
<name>A0AAD7F1M1_9AGAR</name>
<organism evidence="1 2">
    <name type="scientific">Mycena albidolilacea</name>
    <dbReference type="NCBI Taxonomy" id="1033008"/>
    <lineage>
        <taxon>Eukaryota</taxon>
        <taxon>Fungi</taxon>
        <taxon>Dikarya</taxon>
        <taxon>Basidiomycota</taxon>
        <taxon>Agaricomycotina</taxon>
        <taxon>Agaricomycetes</taxon>
        <taxon>Agaricomycetidae</taxon>
        <taxon>Agaricales</taxon>
        <taxon>Marasmiineae</taxon>
        <taxon>Mycenaceae</taxon>
        <taxon>Mycena</taxon>
    </lineage>
</organism>
<accession>A0AAD7F1M1</accession>
<comment type="caution">
    <text evidence="1">The sequence shown here is derived from an EMBL/GenBank/DDBJ whole genome shotgun (WGS) entry which is preliminary data.</text>
</comment>
<dbReference type="Proteomes" id="UP001218218">
    <property type="component" value="Unassembled WGS sequence"/>
</dbReference>
<evidence type="ECO:0000313" key="1">
    <source>
        <dbReference type="EMBL" id="KAJ7363728.1"/>
    </source>
</evidence>
<dbReference type="EMBL" id="JARIHO010000003">
    <property type="protein sequence ID" value="KAJ7363728.1"/>
    <property type="molecule type" value="Genomic_DNA"/>
</dbReference>
<gene>
    <name evidence="1" type="ORF">DFH08DRAFT_798207</name>
</gene>
<protein>
    <submittedName>
        <fullName evidence="1">Uncharacterized protein</fullName>
    </submittedName>
</protein>
<dbReference type="AlphaFoldDB" id="A0AAD7F1M1"/>